<evidence type="ECO:0000313" key="5">
    <source>
        <dbReference type="EMBL" id="MTD53154.1"/>
    </source>
</evidence>
<evidence type="ECO:0000256" key="1">
    <source>
        <dbReference type="ARBA" id="ARBA00010062"/>
    </source>
</evidence>
<dbReference type="Gene3D" id="3.40.50.2300">
    <property type="match status" value="2"/>
</dbReference>
<dbReference type="InterPro" id="IPR028081">
    <property type="entry name" value="Leu-bd"/>
</dbReference>
<feature type="signal peptide" evidence="3">
    <location>
        <begin position="1"/>
        <end position="20"/>
    </location>
</feature>
<feature type="chain" id="PRO_5038437937" evidence="3">
    <location>
        <begin position="21"/>
        <end position="417"/>
    </location>
</feature>
<keyword evidence="6" id="KW-1185">Reference proteome</keyword>
<keyword evidence="2 3" id="KW-0732">Signal</keyword>
<feature type="domain" description="Leucine-binding protein" evidence="4">
    <location>
        <begin position="49"/>
        <end position="389"/>
    </location>
</feature>
<dbReference type="OrthoDB" id="7337537at2"/>
<name>A0A6N7Z0Y4_9PSEU</name>
<proteinExistence type="inferred from homology"/>
<dbReference type="RefSeq" id="WP_154755410.1">
    <property type="nucleotide sequence ID" value="NZ_WMBA01000004.1"/>
</dbReference>
<comment type="similarity">
    <text evidence="1">Belongs to the leucine-binding protein family.</text>
</comment>
<dbReference type="InterPro" id="IPR028082">
    <property type="entry name" value="Peripla_BP_I"/>
</dbReference>
<evidence type="ECO:0000256" key="3">
    <source>
        <dbReference type="SAM" id="SignalP"/>
    </source>
</evidence>
<reference evidence="5 6" key="1">
    <citation type="submission" date="2019-11" db="EMBL/GenBank/DDBJ databases">
        <title>Draft genome of Amycolatopsis RM579.</title>
        <authorList>
            <person name="Duangmal K."/>
            <person name="Mingma R."/>
        </authorList>
    </citation>
    <scope>NUCLEOTIDE SEQUENCE [LARGE SCALE GENOMIC DNA]</scope>
    <source>
        <strain evidence="5 6">RM579</strain>
    </source>
</reference>
<gene>
    <name evidence="5" type="ORF">GKO32_04050</name>
</gene>
<evidence type="ECO:0000259" key="4">
    <source>
        <dbReference type="Pfam" id="PF13458"/>
    </source>
</evidence>
<dbReference type="Pfam" id="PF13458">
    <property type="entry name" value="Peripla_BP_6"/>
    <property type="match status" value="1"/>
</dbReference>
<sequence>MRTTHRAVVTAAVAVALVLAGCSTKGNQNTGQGGGSAVKTDFGVTNTDITLGALTDASGPFKNLGLGITHGSELWATDVNNAGGICGRQIKLIEKDHGYATDKAIPLYGQMHDDVLGMVQLLGSPILAALKKQITDEKLVSVPASWASTNLDSPSVLMVGGTYDIEQLNGFSFMQQKGFVHDGDKIGHIYIDSEYGKNGLLGSQAYAKAHNLALVPEKITATDTDMTAAITGLKSEGVKAIALTTTPAQTASALTQAKAQGFDVPFIGNNPTFDPVLLSTPAKDAFDKFYFVNGVVPFSADLPAAKDVAAKYSAKFTDTPNIGVDFGYASGLVWQSVLTTACNDKDLTRQGILNAVAKTKVDTRELAGQLDFSQPGQPSSRMSYIAQADAAVPGGITYVKPLFESPEAAAYKTPFQK</sequence>
<evidence type="ECO:0000256" key="2">
    <source>
        <dbReference type="ARBA" id="ARBA00022729"/>
    </source>
</evidence>
<dbReference type="PANTHER" id="PTHR47235:SF1">
    <property type="entry name" value="BLR6548 PROTEIN"/>
    <property type="match status" value="1"/>
</dbReference>
<organism evidence="5 6">
    <name type="scientific">Amycolatopsis pithecellobii</name>
    <dbReference type="NCBI Taxonomy" id="664692"/>
    <lineage>
        <taxon>Bacteria</taxon>
        <taxon>Bacillati</taxon>
        <taxon>Actinomycetota</taxon>
        <taxon>Actinomycetes</taxon>
        <taxon>Pseudonocardiales</taxon>
        <taxon>Pseudonocardiaceae</taxon>
        <taxon>Amycolatopsis</taxon>
    </lineage>
</organism>
<dbReference type="PROSITE" id="PS51257">
    <property type="entry name" value="PROKAR_LIPOPROTEIN"/>
    <property type="match status" value="1"/>
</dbReference>
<dbReference type="PANTHER" id="PTHR47235">
    <property type="entry name" value="BLR6548 PROTEIN"/>
    <property type="match status" value="1"/>
</dbReference>
<protein>
    <submittedName>
        <fullName evidence="5">ABC transporter substrate-binding protein</fullName>
    </submittedName>
</protein>
<dbReference type="AlphaFoldDB" id="A0A6N7Z0Y4"/>
<dbReference type="SUPFAM" id="SSF53822">
    <property type="entry name" value="Periplasmic binding protein-like I"/>
    <property type="match status" value="1"/>
</dbReference>
<evidence type="ECO:0000313" key="6">
    <source>
        <dbReference type="Proteomes" id="UP000440096"/>
    </source>
</evidence>
<comment type="caution">
    <text evidence="5">The sequence shown here is derived from an EMBL/GenBank/DDBJ whole genome shotgun (WGS) entry which is preliminary data.</text>
</comment>
<accession>A0A6N7Z0Y4</accession>
<dbReference type="Proteomes" id="UP000440096">
    <property type="component" value="Unassembled WGS sequence"/>
</dbReference>
<dbReference type="EMBL" id="WMBA01000004">
    <property type="protein sequence ID" value="MTD53154.1"/>
    <property type="molecule type" value="Genomic_DNA"/>
</dbReference>